<proteinExistence type="inferred from homology"/>
<feature type="binding site" evidence="5">
    <location>
        <position position="143"/>
    </location>
    <ligand>
        <name>S-adenosyl-L-methionine</name>
        <dbReference type="ChEBI" id="CHEBI:59789"/>
    </ligand>
</feature>
<evidence type="ECO:0000313" key="9">
    <source>
        <dbReference type="Proteomes" id="UP000806542"/>
    </source>
</evidence>
<name>A0A9D5R7Z3_9FIRM</name>
<dbReference type="InterPro" id="IPR002052">
    <property type="entry name" value="DNA_methylase_N6_adenine_CS"/>
</dbReference>
<dbReference type="Pfam" id="PF17827">
    <property type="entry name" value="PrmC_N"/>
    <property type="match status" value="1"/>
</dbReference>
<dbReference type="PROSITE" id="PS00092">
    <property type="entry name" value="N6_MTASE"/>
    <property type="match status" value="1"/>
</dbReference>
<dbReference type="PANTHER" id="PTHR18895">
    <property type="entry name" value="HEMK METHYLTRANSFERASE"/>
    <property type="match status" value="1"/>
</dbReference>
<dbReference type="GO" id="GO:0102559">
    <property type="term" value="F:peptide chain release factor N(5)-glutamine methyltransferase activity"/>
    <property type="evidence" value="ECO:0007669"/>
    <property type="project" value="UniProtKB-EC"/>
</dbReference>
<evidence type="ECO:0000259" key="6">
    <source>
        <dbReference type="Pfam" id="PF05175"/>
    </source>
</evidence>
<comment type="caution">
    <text evidence="5">Lacks conserved residue(s) required for the propagation of feature annotation.</text>
</comment>
<dbReference type="InterPro" id="IPR040758">
    <property type="entry name" value="PrmC_N"/>
</dbReference>
<dbReference type="GO" id="GO:0003676">
    <property type="term" value="F:nucleic acid binding"/>
    <property type="evidence" value="ECO:0007669"/>
    <property type="project" value="InterPro"/>
</dbReference>
<feature type="binding site" evidence="5">
    <location>
        <position position="188"/>
    </location>
    <ligand>
        <name>S-adenosyl-L-methionine</name>
        <dbReference type="ChEBI" id="CHEBI:59789"/>
    </ligand>
</feature>
<dbReference type="PANTHER" id="PTHR18895:SF74">
    <property type="entry name" value="MTRF1L RELEASE FACTOR GLUTAMINE METHYLTRANSFERASE"/>
    <property type="match status" value="1"/>
</dbReference>
<dbReference type="InterPro" id="IPR007848">
    <property type="entry name" value="Small_mtfrase_dom"/>
</dbReference>
<evidence type="ECO:0000256" key="5">
    <source>
        <dbReference type="HAMAP-Rule" id="MF_02126"/>
    </source>
</evidence>
<dbReference type="NCBIfam" id="TIGR03534">
    <property type="entry name" value="RF_mod_PrmC"/>
    <property type="match status" value="1"/>
</dbReference>
<reference evidence="8" key="1">
    <citation type="submission" date="2020-10" db="EMBL/GenBank/DDBJ databases">
        <title>ChiBAC.</title>
        <authorList>
            <person name="Zenner C."/>
            <person name="Hitch T.C.A."/>
            <person name="Clavel T."/>
        </authorList>
    </citation>
    <scope>NUCLEOTIDE SEQUENCE</scope>
    <source>
        <strain evidence="8">DSM 107454</strain>
    </source>
</reference>
<sequence length="280" mass="31326">MTLQTMRKTLRTLFQSENIESPETDSGLILMHILQINKNQLLLTNPQISEMHQQEIMNLAYRRIQGEPVRYLIGSCPFMDLTFDVNPSVLIPRPDTELLVEAVSKQLSRYPKNSMLWDIGCGSGCIGISLAHMHPSLHVTELDISQKALDTATATACRYHLENRIRFVHHDILSGWPSLPAPAVIVSNPPYIPSSSISNLQKEVRDFEPQTALDGGPDGLLFYRKIISDAPLLSGGLLAFEIGYDQGSSVPELMKNGDYTDVTLLYDLSHLPRMVLGYHK</sequence>
<dbReference type="Gene3D" id="3.40.50.150">
    <property type="entry name" value="Vaccinia Virus protein VP39"/>
    <property type="match status" value="1"/>
</dbReference>
<evidence type="ECO:0000259" key="7">
    <source>
        <dbReference type="Pfam" id="PF17827"/>
    </source>
</evidence>
<evidence type="ECO:0000256" key="3">
    <source>
        <dbReference type="ARBA" id="ARBA00022691"/>
    </source>
</evidence>
<dbReference type="Pfam" id="PF05175">
    <property type="entry name" value="MTS"/>
    <property type="match status" value="1"/>
</dbReference>
<evidence type="ECO:0000256" key="4">
    <source>
        <dbReference type="ARBA" id="ARBA00048391"/>
    </source>
</evidence>
<comment type="function">
    <text evidence="5">Methylates the class 1 translation termination release factors RF1/PrfA and RF2/PrfB on the glutamine residue of the universally conserved GGQ motif.</text>
</comment>
<feature type="binding site" evidence="5">
    <location>
        <begin position="120"/>
        <end position="124"/>
    </location>
    <ligand>
        <name>S-adenosyl-L-methionine</name>
        <dbReference type="ChEBI" id="CHEBI:59789"/>
    </ligand>
</feature>
<evidence type="ECO:0000256" key="1">
    <source>
        <dbReference type="ARBA" id="ARBA00022603"/>
    </source>
</evidence>
<dbReference type="InterPro" id="IPR004556">
    <property type="entry name" value="HemK-like"/>
</dbReference>
<protein>
    <recommendedName>
        <fullName evidence="5">Release factor glutamine methyltransferase</fullName>
        <shortName evidence="5">RF MTase</shortName>
        <ecNumber evidence="5">2.1.1.297</ecNumber>
    </recommendedName>
    <alternativeName>
        <fullName evidence="5">N5-glutamine methyltransferase PrmC</fullName>
    </alternativeName>
    <alternativeName>
        <fullName evidence="5">Protein-(glutamine-N5) MTase PrmC</fullName>
    </alternativeName>
    <alternativeName>
        <fullName evidence="5">Protein-glutamine N-methyltransferase PrmC</fullName>
    </alternativeName>
</protein>
<dbReference type="Gene3D" id="1.10.8.10">
    <property type="entry name" value="DNA helicase RuvA subunit, C-terminal domain"/>
    <property type="match status" value="1"/>
</dbReference>
<feature type="binding site" evidence="5">
    <location>
        <begin position="188"/>
        <end position="191"/>
    </location>
    <ligand>
        <name>substrate</name>
    </ligand>
</feature>
<feature type="domain" description="Methyltransferase small" evidence="6">
    <location>
        <begin position="96"/>
        <end position="192"/>
    </location>
</feature>
<comment type="catalytic activity">
    <reaction evidence="4 5">
        <text>L-glutaminyl-[peptide chain release factor] + S-adenosyl-L-methionine = N(5)-methyl-L-glutaminyl-[peptide chain release factor] + S-adenosyl-L-homocysteine + H(+)</text>
        <dbReference type="Rhea" id="RHEA:42896"/>
        <dbReference type="Rhea" id="RHEA-COMP:10271"/>
        <dbReference type="Rhea" id="RHEA-COMP:10272"/>
        <dbReference type="ChEBI" id="CHEBI:15378"/>
        <dbReference type="ChEBI" id="CHEBI:30011"/>
        <dbReference type="ChEBI" id="CHEBI:57856"/>
        <dbReference type="ChEBI" id="CHEBI:59789"/>
        <dbReference type="ChEBI" id="CHEBI:61891"/>
        <dbReference type="EC" id="2.1.1.297"/>
    </reaction>
</comment>
<dbReference type="AlphaFoldDB" id="A0A9D5R7Z3"/>
<evidence type="ECO:0000256" key="2">
    <source>
        <dbReference type="ARBA" id="ARBA00022679"/>
    </source>
</evidence>
<dbReference type="InterPro" id="IPR019874">
    <property type="entry name" value="RF_methyltr_PrmC"/>
</dbReference>
<organism evidence="8 9">
    <name type="scientific">Ructibacterium gallinarum</name>
    <dbReference type="NCBI Taxonomy" id="2779355"/>
    <lineage>
        <taxon>Bacteria</taxon>
        <taxon>Bacillati</taxon>
        <taxon>Bacillota</taxon>
        <taxon>Clostridia</taxon>
        <taxon>Eubacteriales</taxon>
        <taxon>Oscillospiraceae</taxon>
        <taxon>Ructibacterium</taxon>
    </lineage>
</organism>
<feature type="domain" description="Release factor glutamine methyltransferase N-terminal" evidence="7">
    <location>
        <begin position="10"/>
        <end position="74"/>
    </location>
</feature>
<accession>A0A9D5R7Z3</accession>
<dbReference type="Proteomes" id="UP000806542">
    <property type="component" value="Unassembled WGS sequence"/>
</dbReference>
<dbReference type="CDD" id="cd02440">
    <property type="entry name" value="AdoMet_MTases"/>
    <property type="match status" value="1"/>
</dbReference>
<comment type="caution">
    <text evidence="8">The sequence shown here is derived from an EMBL/GenBank/DDBJ whole genome shotgun (WGS) entry which is preliminary data.</text>
</comment>
<dbReference type="HAMAP" id="MF_02126">
    <property type="entry name" value="RF_methyltr_PrmC"/>
    <property type="match status" value="1"/>
</dbReference>
<keyword evidence="3 5" id="KW-0949">S-adenosyl-L-methionine</keyword>
<dbReference type="NCBIfam" id="TIGR00536">
    <property type="entry name" value="hemK_fam"/>
    <property type="match status" value="1"/>
</dbReference>
<gene>
    <name evidence="5 8" type="primary">prmC</name>
    <name evidence="8" type="ORF">INF28_02935</name>
</gene>
<keyword evidence="9" id="KW-1185">Reference proteome</keyword>
<keyword evidence="1 5" id="KW-0489">Methyltransferase</keyword>
<evidence type="ECO:0000313" key="8">
    <source>
        <dbReference type="EMBL" id="MBE5039417.1"/>
    </source>
</evidence>
<dbReference type="InterPro" id="IPR050320">
    <property type="entry name" value="N5-glutamine_MTase"/>
</dbReference>
<dbReference type="EMBL" id="JADCKB010000004">
    <property type="protein sequence ID" value="MBE5039417.1"/>
    <property type="molecule type" value="Genomic_DNA"/>
</dbReference>
<dbReference type="RefSeq" id="WP_226391978.1">
    <property type="nucleotide sequence ID" value="NZ_JADCKB010000004.1"/>
</dbReference>
<dbReference type="GO" id="GO:0032259">
    <property type="term" value="P:methylation"/>
    <property type="evidence" value="ECO:0007669"/>
    <property type="project" value="UniProtKB-KW"/>
</dbReference>
<dbReference type="EC" id="2.1.1.297" evidence="5"/>
<comment type="similarity">
    <text evidence="5">Belongs to the protein N5-glutamine methyltransferase family. PrmC subfamily.</text>
</comment>
<keyword evidence="2 5" id="KW-0808">Transferase</keyword>
<dbReference type="SUPFAM" id="SSF53335">
    <property type="entry name" value="S-adenosyl-L-methionine-dependent methyltransferases"/>
    <property type="match status" value="1"/>
</dbReference>
<dbReference type="InterPro" id="IPR029063">
    <property type="entry name" value="SAM-dependent_MTases_sf"/>
</dbReference>